<feature type="domain" description="PpiC" evidence="3">
    <location>
        <begin position="167"/>
        <end position="257"/>
    </location>
</feature>
<dbReference type="Pfam" id="PF00639">
    <property type="entry name" value="Rotamase"/>
    <property type="match status" value="1"/>
</dbReference>
<dbReference type="InterPro" id="IPR050245">
    <property type="entry name" value="PrsA_foldase"/>
</dbReference>
<dbReference type="EC" id="5.2.1.8" evidence="4"/>
<dbReference type="PANTHER" id="PTHR47245">
    <property type="entry name" value="PEPTIDYLPROLYL ISOMERASE"/>
    <property type="match status" value="1"/>
</dbReference>
<keyword evidence="2" id="KW-1133">Transmembrane helix</keyword>
<dbReference type="Proteomes" id="UP000485484">
    <property type="component" value="Unassembled WGS sequence"/>
</dbReference>
<proteinExistence type="predicted"/>
<organism evidence="4">
    <name type="scientific">candidate division TA06 bacterium ADurb.Bin417</name>
    <dbReference type="NCBI Taxonomy" id="1852828"/>
    <lineage>
        <taxon>Bacteria</taxon>
        <taxon>Bacteria division TA06</taxon>
    </lineage>
</organism>
<evidence type="ECO:0000256" key="1">
    <source>
        <dbReference type="PROSITE-ProRule" id="PRU00278"/>
    </source>
</evidence>
<name>A0A1V5MFH8_UNCT6</name>
<dbReference type="InterPro" id="IPR000297">
    <property type="entry name" value="PPIase_PpiC"/>
</dbReference>
<dbReference type="EMBL" id="MWAK01000137">
    <property type="protein sequence ID" value="OPZ91993.1"/>
    <property type="molecule type" value="Genomic_DNA"/>
</dbReference>
<comment type="caution">
    <text evidence="4">The sequence shown here is derived from an EMBL/GenBank/DDBJ whole genome shotgun (WGS) entry which is preliminary data.</text>
</comment>
<reference evidence="4" key="1">
    <citation type="submission" date="2017-02" db="EMBL/GenBank/DDBJ databases">
        <title>Delving into the versatile metabolic prowess of the omnipresent phylum Bacteroidetes.</title>
        <authorList>
            <person name="Nobu M.K."/>
            <person name="Mei R."/>
            <person name="Narihiro T."/>
            <person name="Kuroda K."/>
            <person name="Liu W.-T."/>
        </authorList>
    </citation>
    <scope>NUCLEOTIDE SEQUENCE</scope>
    <source>
        <strain evidence="4">ADurb.Bin417</strain>
    </source>
</reference>
<dbReference type="PROSITE" id="PS50198">
    <property type="entry name" value="PPIC_PPIASE_2"/>
    <property type="match status" value="1"/>
</dbReference>
<evidence type="ECO:0000313" key="4">
    <source>
        <dbReference type="EMBL" id="OPZ91993.1"/>
    </source>
</evidence>
<keyword evidence="2" id="KW-0812">Transmembrane</keyword>
<dbReference type="InterPro" id="IPR023058">
    <property type="entry name" value="PPIase_PpiC_CS"/>
</dbReference>
<dbReference type="PROSITE" id="PS01096">
    <property type="entry name" value="PPIC_PPIASE_1"/>
    <property type="match status" value="1"/>
</dbReference>
<evidence type="ECO:0000256" key="2">
    <source>
        <dbReference type="SAM" id="Phobius"/>
    </source>
</evidence>
<dbReference type="SUPFAM" id="SSF109998">
    <property type="entry name" value="Triger factor/SurA peptide-binding domain-like"/>
    <property type="match status" value="1"/>
</dbReference>
<protein>
    <submittedName>
        <fullName evidence="4">Foldase protein PrsA</fullName>
        <ecNumber evidence="4">5.2.1.8</ecNumber>
    </submittedName>
</protein>
<dbReference type="Gene3D" id="3.10.50.40">
    <property type="match status" value="1"/>
</dbReference>
<gene>
    <name evidence="4" type="primary">prsA</name>
    <name evidence="4" type="ORF">BWY73_00955</name>
</gene>
<sequence>MKFNPKRILEIARTGLRLRTLKNHRKSILAGLAGLLGLALILILYSFARDHFFGAKNDPVLATVNGRQIRSSDFKEQMAALPDFYQPYVAANPNQFLQDMITKELIYQKARRSRYSRDRQFRKKIEELRKELLIQEYVRQAVMANPEIPEADMKEYYKRNPMDFIQPASIHLHEILVPDRRTAETVVSRFRAGDDFEDLARNYSQAESKAGGGDLGFVREGKLNPPLLEKSVFSLQPGQISEPFETGAGFYIYLAGQKISSRQLNYEESKPLLKKLMASKYSEKNLESFLVQLRSRSRIQVKQENLNKLKF</sequence>
<feature type="transmembrane region" description="Helical" evidence="2">
    <location>
        <begin position="27"/>
        <end position="48"/>
    </location>
</feature>
<dbReference type="Gene3D" id="1.10.8.1040">
    <property type="match status" value="1"/>
</dbReference>
<dbReference type="PANTHER" id="PTHR47245:SF2">
    <property type="entry name" value="PEPTIDYL-PROLYL CIS-TRANS ISOMERASE HP_0175-RELATED"/>
    <property type="match status" value="1"/>
</dbReference>
<dbReference type="InterPro" id="IPR046357">
    <property type="entry name" value="PPIase_dom_sf"/>
</dbReference>
<evidence type="ECO:0000259" key="3">
    <source>
        <dbReference type="PROSITE" id="PS50198"/>
    </source>
</evidence>
<dbReference type="AlphaFoldDB" id="A0A1V5MFH8"/>
<dbReference type="GO" id="GO:0003755">
    <property type="term" value="F:peptidyl-prolyl cis-trans isomerase activity"/>
    <property type="evidence" value="ECO:0007669"/>
    <property type="project" value="UniProtKB-KW"/>
</dbReference>
<keyword evidence="1 4" id="KW-0413">Isomerase</keyword>
<dbReference type="SUPFAM" id="SSF54534">
    <property type="entry name" value="FKBP-like"/>
    <property type="match status" value="1"/>
</dbReference>
<keyword evidence="1" id="KW-0697">Rotamase</keyword>
<accession>A0A1V5MFH8</accession>
<dbReference type="InterPro" id="IPR027304">
    <property type="entry name" value="Trigger_fact/SurA_dom_sf"/>
</dbReference>
<keyword evidence="2" id="KW-0472">Membrane</keyword>